<evidence type="ECO:0000313" key="4">
    <source>
        <dbReference type="Proteomes" id="UP000250235"/>
    </source>
</evidence>
<evidence type="ECO:0000256" key="2">
    <source>
        <dbReference type="SAM" id="SignalP"/>
    </source>
</evidence>
<organism evidence="3 4">
    <name type="scientific">Dorcoceras hygrometricum</name>
    <dbReference type="NCBI Taxonomy" id="472368"/>
    <lineage>
        <taxon>Eukaryota</taxon>
        <taxon>Viridiplantae</taxon>
        <taxon>Streptophyta</taxon>
        <taxon>Embryophyta</taxon>
        <taxon>Tracheophyta</taxon>
        <taxon>Spermatophyta</taxon>
        <taxon>Magnoliopsida</taxon>
        <taxon>eudicotyledons</taxon>
        <taxon>Gunneridae</taxon>
        <taxon>Pentapetalae</taxon>
        <taxon>asterids</taxon>
        <taxon>lamiids</taxon>
        <taxon>Lamiales</taxon>
        <taxon>Gesneriaceae</taxon>
        <taxon>Didymocarpoideae</taxon>
        <taxon>Trichosporeae</taxon>
        <taxon>Loxocarpinae</taxon>
        <taxon>Dorcoceras</taxon>
    </lineage>
</organism>
<reference evidence="3 4" key="1">
    <citation type="journal article" date="2015" name="Proc. Natl. Acad. Sci. U.S.A.">
        <title>The resurrection genome of Boea hygrometrica: A blueprint for survival of dehydration.</title>
        <authorList>
            <person name="Xiao L."/>
            <person name="Yang G."/>
            <person name="Zhang L."/>
            <person name="Yang X."/>
            <person name="Zhao S."/>
            <person name="Ji Z."/>
            <person name="Zhou Q."/>
            <person name="Hu M."/>
            <person name="Wang Y."/>
            <person name="Chen M."/>
            <person name="Xu Y."/>
            <person name="Jin H."/>
            <person name="Xiao X."/>
            <person name="Hu G."/>
            <person name="Bao F."/>
            <person name="Hu Y."/>
            <person name="Wan P."/>
            <person name="Li L."/>
            <person name="Deng X."/>
            <person name="Kuang T."/>
            <person name="Xiang C."/>
            <person name="Zhu J.K."/>
            <person name="Oliver M.J."/>
            <person name="He Y."/>
        </authorList>
    </citation>
    <scope>NUCLEOTIDE SEQUENCE [LARGE SCALE GENOMIC DNA]</scope>
    <source>
        <strain evidence="4">cv. XS01</strain>
    </source>
</reference>
<sequence length="120" mass="13653">MFFLYVVALSLALLFTTADSFSFLLNTLQPAADYNQRTNHLLNLTKAKRCRINLFKRHRFAIANSKFRLLVNSSFLLTPSSLIQLLRFSTHLLIVMMSFLLLNAFSRICADVITADTSSC</sequence>
<dbReference type="EMBL" id="KV066563">
    <property type="protein sequence ID" value="KZV06694.1"/>
    <property type="molecule type" value="Genomic_DNA"/>
</dbReference>
<keyword evidence="1" id="KW-0812">Transmembrane</keyword>
<feature type="chain" id="PRO_5016303929" evidence="2">
    <location>
        <begin position="19"/>
        <end position="120"/>
    </location>
</feature>
<keyword evidence="1" id="KW-0472">Membrane</keyword>
<protein>
    <submittedName>
        <fullName evidence="3">Bipolar kinesin KRP-130</fullName>
    </submittedName>
</protein>
<feature type="signal peptide" evidence="2">
    <location>
        <begin position="1"/>
        <end position="18"/>
    </location>
</feature>
<dbReference type="Proteomes" id="UP000250235">
    <property type="component" value="Unassembled WGS sequence"/>
</dbReference>
<name>A0A2Z6ZW69_9LAMI</name>
<keyword evidence="2" id="KW-0732">Signal</keyword>
<evidence type="ECO:0000313" key="3">
    <source>
        <dbReference type="EMBL" id="KZV06694.1"/>
    </source>
</evidence>
<accession>A0A2Z6ZW69</accession>
<evidence type="ECO:0000256" key="1">
    <source>
        <dbReference type="SAM" id="Phobius"/>
    </source>
</evidence>
<gene>
    <name evidence="3" type="ORF">F511_45823</name>
</gene>
<feature type="transmembrane region" description="Helical" evidence="1">
    <location>
        <begin position="82"/>
        <end position="102"/>
    </location>
</feature>
<keyword evidence="1" id="KW-1133">Transmembrane helix</keyword>
<keyword evidence="4" id="KW-1185">Reference proteome</keyword>
<proteinExistence type="predicted"/>
<dbReference type="AlphaFoldDB" id="A0A2Z6ZW69"/>